<evidence type="ECO:0000256" key="3">
    <source>
        <dbReference type="ARBA" id="ARBA00023163"/>
    </source>
</evidence>
<dbReference type="PROSITE" id="PS00041">
    <property type="entry name" value="HTH_ARAC_FAMILY_1"/>
    <property type="match status" value="1"/>
</dbReference>
<feature type="domain" description="HTH araC/xylS-type" evidence="5">
    <location>
        <begin position="22"/>
        <end position="94"/>
    </location>
</feature>
<keyword evidence="3" id="KW-0804">Transcription</keyword>
<dbReference type="EMBL" id="SGUG01000009">
    <property type="protein sequence ID" value="MDG0862409.1"/>
    <property type="molecule type" value="Genomic_DNA"/>
</dbReference>
<name>A0A9X4R4Q4_9BURK</name>
<proteinExistence type="predicted"/>
<gene>
    <name evidence="6" type="ORF">EXJ73_07985</name>
</gene>
<dbReference type="Gene3D" id="1.10.10.60">
    <property type="entry name" value="Homeodomain-like"/>
    <property type="match status" value="1"/>
</dbReference>
<dbReference type="InterPro" id="IPR018062">
    <property type="entry name" value="HTH_AraC-typ_CS"/>
</dbReference>
<dbReference type="Pfam" id="PF12833">
    <property type="entry name" value="HTH_18"/>
    <property type="match status" value="1"/>
</dbReference>
<dbReference type="GO" id="GO:0000976">
    <property type="term" value="F:transcription cis-regulatory region binding"/>
    <property type="evidence" value="ECO:0007669"/>
    <property type="project" value="TreeGrafter"/>
</dbReference>
<organism evidence="6 7">
    <name type="scientific">Pelomonas aquatica</name>
    <dbReference type="NCBI Taxonomy" id="431058"/>
    <lineage>
        <taxon>Bacteria</taxon>
        <taxon>Pseudomonadati</taxon>
        <taxon>Pseudomonadota</taxon>
        <taxon>Betaproteobacteria</taxon>
        <taxon>Burkholderiales</taxon>
        <taxon>Sphaerotilaceae</taxon>
        <taxon>Roseateles</taxon>
    </lineage>
</organism>
<dbReference type="SMART" id="SM00342">
    <property type="entry name" value="HTH_ARAC"/>
    <property type="match status" value="1"/>
</dbReference>
<dbReference type="GO" id="GO:0003700">
    <property type="term" value="F:DNA-binding transcription factor activity"/>
    <property type="evidence" value="ECO:0007669"/>
    <property type="project" value="InterPro"/>
</dbReference>
<evidence type="ECO:0000256" key="2">
    <source>
        <dbReference type="ARBA" id="ARBA00023125"/>
    </source>
</evidence>
<dbReference type="AlphaFoldDB" id="A0A9X4R4Q4"/>
<reference evidence="6" key="1">
    <citation type="submission" date="2019-02" db="EMBL/GenBank/DDBJ databases">
        <title>Draft genome of the type strain Pelomonas aquatica CCUG 52575T.</title>
        <authorList>
            <person name="Gomila M."/>
            <person name="Lalucat J."/>
        </authorList>
    </citation>
    <scope>NUCLEOTIDE SEQUENCE</scope>
    <source>
        <strain evidence="6">CCUG 52575</strain>
    </source>
</reference>
<keyword evidence="2" id="KW-0238">DNA-binding</keyword>
<evidence type="ECO:0000313" key="6">
    <source>
        <dbReference type="EMBL" id="MDG0862409.1"/>
    </source>
</evidence>
<accession>A0A9X4R4Q4</accession>
<dbReference type="GO" id="GO:0005829">
    <property type="term" value="C:cytosol"/>
    <property type="evidence" value="ECO:0007669"/>
    <property type="project" value="TreeGrafter"/>
</dbReference>
<dbReference type="InterPro" id="IPR018060">
    <property type="entry name" value="HTH_AraC"/>
</dbReference>
<evidence type="ECO:0000256" key="1">
    <source>
        <dbReference type="ARBA" id="ARBA00023015"/>
    </source>
</evidence>
<dbReference type="Proteomes" id="UP001152766">
    <property type="component" value="Unassembled WGS sequence"/>
</dbReference>
<dbReference type="InterPro" id="IPR009057">
    <property type="entry name" value="Homeodomain-like_sf"/>
</dbReference>
<feature type="region of interest" description="Disordered" evidence="4">
    <location>
        <begin position="91"/>
        <end position="110"/>
    </location>
</feature>
<evidence type="ECO:0000313" key="7">
    <source>
        <dbReference type="Proteomes" id="UP001152766"/>
    </source>
</evidence>
<dbReference type="PANTHER" id="PTHR47894">
    <property type="entry name" value="HTH-TYPE TRANSCRIPTIONAL REGULATOR GADX"/>
    <property type="match status" value="1"/>
</dbReference>
<evidence type="ECO:0000259" key="5">
    <source>
        <dbReference type="PROSITE" id="PS01124"/>
    </source>
</evidence>
<evidence type="ECO:0000256" key="4">
    <source>
        <dbReference type="SAM" id="MobiDB-lite"/>
    </source>
</evidence>
<sequence length="110" mass="11611">MAAELPARVPTRGAAARALGLMSERTLARRMQAQGLSFSGLLDAARRAAALQAVARPELALAGIGQSLGFAEPAVFWRAFKRWTGCTPAQWRAGQGTECGTDPNRLSSAD</sequence>
<dbReference type="PANTHER" id="PTHR47894:SF1">
    <property type="entry name" value="HTH-TYPE TRANSCRIPTIONAL REGULATOR VQSM"/>
    <property type="match status" value="1"/>
</dbReference>
<keyword evidence="1" id="KW-0805">Transcription regulation</keyword>
<dbReference type="PROSITE" id="PS01124">
    <property type="entry name" value="HTH_ARAC_FAMILY_2"/>
    <property type="match status" value="1"/>
</dbReference>
<keyword evidence="7" id="KW-1185">Reference proteome</keyword>
<dbReference type="SUPFAM" id="SSF46689">
    <property type="entry name" value="Homeodomain-like"/>
    <property type="match status" value="1"/>
</dbReference>
<comment type="caution">
    <text evidence="6">The sequence shown here is derived from an EMBL/GenBank/DDBJ whole genome shotgun (WGS) entry which is preliminary data.</text>
</comment>
<protein>
    <submittedName>
        <fullName evidence="6">AraC family transcriptional regulator</fullName>
    </submittedName>
</protein>